<dbReference type="Gene3D" id="1.20.1720.10">
    <property type="entry name" value="Multidrug resistance protein D"/>
    <property type="match status" value="1"/>
</dbReference>
<accession>A0A2W5EFK0</accession>
<name>A0A2W5EFK0_9SPHI</name>
<dbReference type="InterPro" id="IPR036259">
    <property type="entry name" value="MFS_trans_sf"/>
</dbReference>
<feature type="transmembrane region" description="Helical" evidence="7">
    <location>
        <begin position="294"/>
        <end position="315"/>
    </location>
</feature>
<dbReference type="AlphaFoldDB" id="A0A2W5EFK0"/>
<feature type="transmembrane region" description="Helical" evidence="7">
    <location>
        <begin position="160"/>
        <end position="181"/>
    </location>
</feature>
<proteinExistence type="predicted"/>
<dbReference type="Gene3D" id="1.20.1250.20">
    <property type="entry name" value="MFS general substrate transporter like domains"/>
    <property type="match status" value="1"/>
</dbReference>
<dbReference type="Pfam" id="PF07690">
    <property type="entry name" value="MFS_1"/>
    <property type="match status" value="1"/>
</dbReference>
<evidence type="ECO:0000256" key="2">
    <source>
        <dbReference type="ARBA" id="ARBA00022448"/>
    </source>
</evidence>
<feature type="transmembrane region" description="Helical" evidence="7">
    <location>
        <begin position="73"/>
        <end position="95"/>
    </location>
</feature>
<feature type="domain" description="Major facilitator superfamily (MFS) profile" evidence="8">
    <location>
        <begin position="8"/>
        <end position="455"/>
    </location>
</feature>
<evidence type="ECO:0000256" key="6">
    <source>
        <dbReference type="ARBA" id="ARBA00023136"/>
    </source>
</evidence>
<keyword evidence="6 7" id="KW-0472">Membrane</keyword>
<comment type="caution">
    <text evidence="9">The sequence shown here is derived from an EMBL/GenBank/DDBJ whole genome shotgun (WGS) entry which is preliminary data.</text>
</comment>
<organism evidence="9 10">
    <name type="scientific">Pseudopedobacter saltans</name>
    <dbReference type="NCBI Taxonomy" id="151895"/>
    <lineage>
        <taxon>Bacteria</taxon>
        <taxon>Pseudomonadati</taxon>
        <taxon>Bacteroidota</taxon>
        <taxon>Sphingobacteriia</taxon>
        <taxon>Sphingobacteriales</taxon>
        <taxon>Sphingobacteriaceae</taxon>
        <taxon>Pseudopedobacter</taxon>
    </lineage>
</organism>
<feature type="transmembrane region" description="Helical" evidence="7">
    <location>
        <begin position="429"/>
        <end position="448"/>
    </location>
</feature>
<keyword evidence="2" id="KW-0813">Transport</keyword>
<evidence type="ECO:0000256" key="7">
    <source>
        <dbReference type="SAM" id="Phobius"/>
    </source>
</evidence>
<feature type="transmembrane region" description="Helical" evidence="7">
    <location>
        <begin position="101"/>
        <end position="120"/>
    </location>
</feature>
<evidence type="ECO:0000256" key="3">
    <source>
        <dbReference type="ARBA" id="ARBA00022475"/>
    </source>
</evidence>
<dbReference type="SUPFAM" id="SSF103473">
    <property type="entry name" value="MFS general substrate transporter"/>
    <property type="match status" value="1"/>
</dbReference>
<reference evidence="9 10" key="1">
    <citation type="submission" date="2017-11" db="EMBL/GenBank/DDBJ databases">
        <title>Infants hospitalized years apart are colonized by the same room-sourced microbial strains.</title>
        <authorList>
            <person name="Brooks B."/>
            <person name="Olm M.R."/>
            <person name="Firek B.A."/>
            <person name="Baker R."/>
            <person name="Thomas B.C."/>
            <person name="Morowitz M.J."/>
            <person name="Banfield J.F."/>
        </authorList>
    </citation>
    <scope>NUCLEOTIDE SEQUENCE [LARGE SCALE GENOMIC DNA]</scope>
    <source>
        <strain evidence="9">S2_009_000_R2_76</strain>
    </source>
</reference>
<dbReference type="PROSITE" id="PS50850">
    <property type="entry name" value="MFS"/>
    <property type="match status" value="1"/>
</dbReference>
<dbReference type="PANTHER" id="PTHR42718">
    <property type="entry name" value="MAJOR FACILITATOR SUPERFAMILY MULTIDRUG TRANSPORTER MFSC"/>
    <property type="match status" value="1"/>
</dbReference>
<dbReference type="NCBIfam" id="TIGR00711">
    <property type="entry name" value="efflux_EmrB"/>
    <property type="match status" value="1"/>
</dbReference>
<dbReference type="GO" id="GO:0022857">
    <property type="term" value="F:transmembrane transporter activity"/>
    <property type="evidence" value="ECO:0007669"/>
    <property type="project" value="InterPro"/>
</dbReference>
<evidence type="ECO:0000256" key="1">
    <source>
        <dbReference type="ARBA" id="ARBA00004651"/>
    </source>
</evidence>
<keyword evidence="4 7" id="KW-0812">Transmembrane</keyword>
<evidence type="ECO:0000256" key="5">
    <source>
        <dbReference type="ARBA" id="ARBA00022989"/>
    </source>
</evidence>
<gene>
    <name evidence="9" type="ORF">DI598_18975</name>
</gene>
<dbReference type="InterPro" id="IPR020846">
    <property type="entry name" value="MFS_dom"/>
</dbReference>
<comment type="subcellular location">
    <subcellularLocation>
        <location evidence="1">Cell membrane</location>
        <topology evidence="1">Multi-pass membrane protein</topology>
    </subcellularLocation>
</comment>
<dbReference type="EMBL" id="QFOI01000575">
    <property type="protein sequence ID" value="PZP40824.1"/>
    <property type="molecule type" value="Genomic_DNA"/>
</dbReference>
<dbReference type="PANTHER" id="PTHR42718:SF46">
    <property type="entry name" value="BLR6921 PROTEIN"/>
    <property type="match status" value="1"/>
</dbReference>
<protein>
    <submittedName>
        <fullName evidence="9">Drug:proton antiporter</fullName>
    </submittedName>
</protein>
<feature type="transmembrane region" description="Helical" evidence="7">
    <location>
        <begin position="132"/>
        <end position="154"/>
    </location>
</feature>
<keyword evidence="5 7" id="KW-1133">Transmembrane helix</keyword>
<feature type="transmembrane region" description="Helical" evidence="7">
    <location>
        <begin position="44"/>
        <end position="66"/>
    </location>
</feature>
<dbReference type="Proteomes" id="UP000249645">
    <property type="component" value="Unassembled WGS sequence"/>
</dbReference>
<feature type="transmembrane region" description="Helical" evidence="7">
    <location>
        <begin position="222"/>
        <end position="241"/>
    </location>
</feature>
<dbReference type="InterPro" id="IPR011701">
    <property type="entry name" value="MFS"/>
</dbReference>
<feature type="transmembrane region" description="Helical" evidence="7">
    <location>
        <begin position="398"/>
        <end position="417"/>
    </location>
</feature>
<feature type="transmembrane region" description="Helical" evidence="7">
    <location>
        <begin position="261"/>
        <end position="282"/>
    </location>
</feature>
<dbReference type="InterPro" id="IPR004638">
    <property type="entry name" value="EmrB-like"/>
</dbReference>
<keyword evidence="3" id="KW-1003">Cell membrane</keyword>
<evidence type="ECO:0000256" key="4">
    <source>
        <dbReference type="ARBA" id="ARBA00022692"/>
    </source>
</evidence>
<evidence type="ECO:0000313" key="10">
    <source>
        <dbReference type="Proteomes" id="UP000249645"/>
    </source>
</evidence>
<evidence type="ECO:0000259" key="8">
    <source>
        <dbReference type="PROSITE" id="PS50850"/>
    </source>
</evidence>
<dbReference type="GO" id="GO:0005886">
    <property type="term" value="C:plasma membrane"/>
    <property type="evidence" value="ECO:0007669"/>
    <property type="project" value="UniProtKB-SubCell"/>
</dbReference>
<sequence length="469" mass="50851">MDKRALTISLIVGGAFLMENLDSTVISTALPAMAISFKTDPVHLSAGITSYLIMLAVFIPISGWVADKFGTRNVFGGAMIGFLVSSMLCGLSQTLTQFVCARVLQGTAGAMMVPVGRLSVLKNTEKKDLVTAIAYITWPGLIGPIVGPILGGVFTTYLSWHWIFFINVPLGIIALILIWKYIPNSHSETSRPLDFVGFVLSALALSSFMYGLETFSRGDATWAKTVSLLIGSVVLIVINVFQSRKKEFPLIDFSVLKIKTYAVTIYSGSLTRMVIGMAPFLVPMLFQVGFGLNAFQSGMIYMASMVGNLVVKPATITVTRKFDFRKALVGNGLLLAVSTFATGLLIPTTPLWITIVVMFASGAFRSMQFSSLNTLAYSDIPMEKMSNANTLYSTAQQMSLGMGIALGAVTLHLSSVINHTNNQYQLKDFHLAFFIIGVLSLLSLIEYFRLSPKDGLSVRGITAKDNLAT</sequence>
<feature type="transmembrane region" description="Helical" evidence="7">
    <location>
        <begin position="327"/>
        <end position="346"/>
    </location>
</feature>
<evidence type="ECO:0000313" key="9">
    <source>
        <dbReference type="EMBL" id="PZP40824.1"/>
    </source>
</evidence>
<feature type="transmembrane region" description="Helical" evidence="7">
    <location>
        <begin position="193"/>
        <end position="210"/>
    </location>
</feature>